<dbReference type="EMBL" id="GBRH01270331">
    <property type="protein sequence ID" value="JAD27564.1"/>
    <property type="molecule type" value="Transcribed_RNA"/>
</dbReference>
<protein>
    <submittedName>
        <fullName evidence="1">Uncharacterized protein</fullName>
    </submittedName>
</protein>
<accession>A0A0A8YM12</accession>
<organism evidence="1">
    <name type="scientific">Arundo donax</name>
    <name type="common">Giant reed</name>
    <name type="synonym">Donax arundinaceus</name>
    <dbReference type="NCBI Taxonomy" id="35708"/>
    <lineage>
        <taxon>Eukaryota</taxon>
        <taxon>Viridiplantae</taxon>
        <taxon>Streptophyta</taxon>
        <taxon>Embryophyta</taxon>
        <taxon>Tracheophyta</taxon>
        <taxon>Spermatophyta</taxon>
        <taxon>Magnoliopsida</taxon>
        <taxon>Liliopsida</taxon>
        <taxon>Poales</taxon>
        <taxon>Poaceae</taxon>
        <taxon>PACMAD clade</taxon>
        <taxon>Arundinoideae</taxon>
        <taxon>Arundineae</taxon>
        <taxon>Arundo</taxon>
    </lineage>
</organism>
<name>A0A0A8YM12_ARUDO</name>
<dbReference type="AlphaFoldDB" id="A0A0A8YM12"/>
<evidence type="ECO:0000313" key="1">
    <source>
        <dbReference type="EMBL" id="JAD27564.1"/>
    </source>
</evidence>
<proteinExistence type="predicted"/>
<reference evidence="1" key="2">
    <citation type="journal article" date="2015" name="Data Brief">
        <title>Shoot transcriptome of the giant reed, Arundo donax.</title>
        <authorList>
            <person name="Barrero R.A."/>
            <person name="Guerrero F.D."/>
            <person name="Moolhuijzen P."/>
            <person name="Goolsby J.A."/>
            <person name="Tidwell J."/>
            <person name="Bellgard S.E."/>
            <person name="Bellgard M.I."/>
        </authorList>
    </citation>
    <scope>NUCLEOTIDE SEQUENCE</scope>
    <source>
        <tissue evidence="1">Shoot tissue taken approximately 20 cm above the soil surface</tissue>
    </source>
</reference>
<reference evidence="1" key="1">
    <citation type="submission" date="2014-09" db="EMBL/GenBank/DDBJ databases">
        <authorList>
            <person name="Magalhaes I.L.F."/>
            <person name="Oliveira U."/>
            <person name="Santos F.R."/>
            <person name="Vidigal T.H.D.A."/>
            <person name="Brescovit A.D."/>
            <person name="Santos A.J."/>
        </authorList>
    </citation>
    <scope>NUCLEOTIDE SEQUENCE</scope>
    <source>
        <tissue evidence="1">Shoot tissue taken approximately 20 cm above the soil surface</tissue>
    </source>
</reference>
<sequence length="27" mass="3137">MAYLFVRQDAVFVSITRLLLTLDISHN</sequence>